<gene>
    <name evidence="1" type="ORF">PVMG_05487</name>
</gene>
<accession>A0A0J9TAG9</accession>
<organism evidence="1 2">
    <name type="scientific">Plasmodium vivax Mauritania I</name>
    <dbReference type="NCBI Taxonomy" id="1035515"/>
    <lineage>
        <taxon>Eukaryota</taxon>
        <taxon>Sar</taxon>
        <taxon>Alveolata</taxon>
        <taxon>Apicomplexa</taxon>
        <taxon>Aconoidasida</taxon>
        <taxon>Haemosporida</taxon>
        <taxon>Plasmodiidae</taxon>
        <taxon>Plasmodium</taxon>
        <taxon>Plasmodium (Plasmodium)</taxon>
    </lineage>
</organism>
<protein>
    <recommendedName>
        <fullName evidence="3">PIR Superfamily Protein</fullName>
    </recommendedName>
</protein>
<dbReference type="EMBL" id="KQ235073">
    <property type="protein sequence ID" value="KMZ92001.1"/>
    <property type="molecule type" value="Genomic_DNA"/>
</dbReference>
<evidence type="ECO:0000313" key="1">
    <source>
        <dbReference type="EMBL" id="KMZ92001.1"/>
    </source>
</evidence>
<dbReference type="AlphaFoldDB" id="A0A0J9TAG9"/>
<name>A0A0J9TAG9_PLAVI</name>
<sequence length="416" mass="49203">MTPSQEPECAKNDKDLPATKFDNEFRECAKLDTLEDAVFSNGNTDFYKGHKNFMSNLIHCYTKQTLNFDTKLHEKRCRDLNYYVDFAIDLVSKLEIRDSRRNTKLLHEQQIDEIKSYVKELFNTTAKLNCSRTVKDYSWETSMRKELDDYCENRDHLVSCIGNGSDKCEKLKKLVDTNFKTFLSNKCLISNYKKESNPFNIHENCTLYDIKKTFSHGTCNNFNIQYDIKDIPPCPSEDLSIWDKFLELINPYISYITNISDIPPRKSKNRKKYNFDEEENTLNKGLPSSTFDDKFSESIDLSTLENAALFNEHIDLEEWIKTFTQTFPIKYKEIFNTEDKNIHDKRCRDLNYHLDYIADLILQLASKREHGKKFKIYENYLKTMKQVMESLFDPSSNYSCRDIINVMYFKCPLERI</sequence>
<evidence type="ECO:0008006" key="3">
    <source>
        <dbReference type="Google" id="ProtNLM"/>
    </source>
</evidence>
<reference evidence="1 2" key="1">
    <citation type="submission" date="2011-08" db="EMBL/GenBank/DDBJ databases">
        <title>The Genome Sequence of Plasmodium vivax Mauritania I.</title>
        <authorList>
            <consortium name="The Broad Institute Genome Sequencing Platform"/>
            <consortium name="The Broad Institute Genome Sequencing Center for Infectious Disease"/>
            <person name="Neafsey D."/>
            <person name="Carlton J."/>
            <person name="Barnwell J."/>
            <person name="Collins W."/>
            <person name="Escalante A."/>
            <person name="Mullikin J."/>
            <person name="Saul A."/>
            <person name="Guigo R."/>
            <person name="Camara F."/>
            <person name="Young S.K."/>
            <person name="Zeng Q."/>
            <person name="Gargeya S."/>
            <person name="Fitzgerald M."/>
            <person name="Haas B."/>
            <person name="Abouelleil A."/>
            <person name="Alvarado L."/>
            <person name="Arachchi H.M."/>
            <person name="Berlin A."/>
            <person name="Brown A."/>
            <person name="Chapman S.B."/>
            <person name="Chen Z."/>
            <person name="Dunbar C."/>
            <person name="Freedman E."/>
            <person name="Gearin G."/>
            <person name="Gellesch M."/>
            <person name="Goldberg J."/>
            <person name="Griggs A."/>
            <person name="Gujja S."/>
            <person name="Heiman D."/>
            <person name="Howarth C."/>
            <person name="Larson L."/>
            <person name="Lui A."/>
            <person name="MacDonald P.J.P."/>
            <person name="Montmayeur A."/>
            <person name="Murphy C."/>
            <person name="Neiman D."/>
            <person name="Pearson M."/>
            <person name="Priest M."/>
            <person name="Roberts A."/>
            <person name="Saif S."/>
            <person name="Shea T."/>
            <person name="Shenoy N."/>
            <person name="Sisk P."/>
            <person name="Stolte C."/>
            <person name="Sykes S."/>
            <person name="Wortman J."/>
            <person name="Nusbaum C."/>
            <person name="Birren B."/>
        </authorList>
    </citation>
    <scope>NUCLEOTIDE SEQUENCE [LARGE SCALE GENOMIC DNA]</scope>
    <source>
        <strain evidence="1 2">Mauritania I</strain>
    </source>
</reference>
<dbReference type="OrthoDB" id="382903at2759"/>
<dbReference type="Proteomes" id="UP000053776">
    <property type="component" value="Unassembled WGS sequence"/>
</dbReference>
<proteinExistence type="predicted"/>
<evidence type="ECO:0000313" key="2">
    <source>
        <dbReference type="Proteomes" id="UP000053776"/>
    </source>
</evidence>